<gene>
    <name evidence="2" type="ORF">VZT92_024596</name>
</gene>
<dbReference type="EMBL" id="JBCEZU010000575">
    <property type="protein sequence ID" value="KAK9516677.1"/>
    <property type="molecule type" value="Genomic_DNA"/>
</dbReference>
<protein>
    <submittedName>
        <fullName evidence="2">Uncharacterized protein</fullName>
    </submittedName>
</protein>
<dbReference type="AlphaFoldDB" id="A0AAW1E348"/>
<proteinExistence type="predicted"/>
<feature type="region of interest" description="Disordered" evidence="1">
    <location>
        <begin position="63"/>
        <end position="93"/>
    </location>
</feature>
<organism evidence="2 3">
    <name type="scientific">Zoarces viviparus</name>
    <name type="common">Viviparous eelpout</name>
    <name type="synonym">Blennius viviparus</name>
    <dbReference type="NCBI Taxonomy" id="48416"/>
    <lineage>
        <taxon>Eukaryota</taxon>
        <taxon>Metazoa</taxon>
        <taxon>Chordata</taxon>
        <taxon>Craniata</taxon>
        <taxon>Vertebrata</taxon>
        <taxon>Euteleostomi</taxon>
        <taxon>Actinopterygii</taxon>
        <taxon>Neopterygii</taxon>
        <taxon>Teleostei</taxon>
        <taxon>Neoteleostei</taxon>
        <taxon>Acanthomorphata</taxon>
        <taxon>Eupercaria</taxon>
        <taxon>Perciformes</taxon>
        <taxon>Cottioidei</taxon>
        <taxon>Zoarcales</taxon>
        <taxon>Zoarcidae</taxon>
        <taxon>Zoarcinae</taxon>
        <taxon>Zoarces</taxon>
    </lineage>
</organism>
<comment type="caution">
    <text evidence="2">The sequence shown here is derived from an EMBL/GenBank/DDBJ whole genome shotgun (WGS) entry which is preliminary data.</text>
</comment>
<reference evidence="2 3" key="1">
    <citation type="journal article" date="2024" name="Genome Biol. Evol.">
        <title>Chromosome-level genome assembly of the viviparous eelpout Zoarces viviparus.</title>
        <authorList>
            <person name="Fuhrmann N."/>
            <person name="Brasseur M.V."/>
            <person name="Bakowski C.E."/>
            <person name="Podsiadlowski L."/>
            <person name="Prost S."/>
            <person name="Krehenwinkel H."/>
            <person name="Mayer C."/>
        </authorList>
    </citation>
    <scope>NUCLEOTIDE SEQUENCE [LARGE SCALE GENOMIC DNA]</scope>
    <source>
        <strain evidence="2">NO-MEL_2022_Ind0_liver</strain>
    </source>
</reference>
<evidence type="ECO:0000313" key="2">
    <source>
        <dbReference type="EMBL" id="KAK9516677.1"/>
    </source>
</evidence>
<dbReference type="Proteomes" id="UP001488805">
    <property type="component" value="Unassembled WGS sequence"/>
</dbReference>
<evidence type="ECO:0000313" key="3">
    <source>
        <dbReference type="Proteomes" id="UP001488805"/>
    </source>
</evidence>
<accession>A0AAW1E348</accession>
<evidence type="ECO:0000256" key="1">
    <source>
        <dbReference type="SAM" id="MobiDB-lite"/>
    </source>
</evidence>
<sequence>MKLRCVDPDQALKVEVKVGKGLSTSGSGLLQLQLASWIGAADPSLFTYSPLEQEVDTHLNPPLHTVGRGAPQHTGQPTCFDLSSALGPWDRGQ</sequence>
<name>A0AAW1E348_ZOAVI</name>
<keyword evidence="3" id="KW-1185">Reference proteome</keyword>